<accession>A0ABQ3B903</accession>
<comment type="similarity">
    <text evidence="1">Belongs to the CdaR family.</text>
</comment>
<comment type="caution">
    <text evidence="4">The sequence shown here is derived from an EMBL/GenBank/DDBJ whole genome shotgun (WGS) entry which is preliminary data.</text>
</comment>
<name>A0ABQ3B903_9GAMM</name>
<evidence type="ECO:0008006" key="6">
    <source>
        <dbReference type="Google" id="ProtNLM"/>
    </source>
</evidence>
<dbReference type="InterPro" id="IPR041522">
    <property type="entry name" value="CdaR_GGDEF"/>
</dbReference>
<feature type="domain" description="PucR C-terminal helix-turn-helix" evidence="2">
    <location>
        <begin position="356"/>
        <end position="409"/>
    </location>
</feature>
<gene>
    <name evidence="4" type="ORF">GCM10007071_35830</name>
</gene>
<evidence type="ECO:0000313" key="5">
    <source>
        <dbReference type="Proteomes" id="UP000601597"/>
    </source>
</evidence>
<dbReference type="Pfam" id="PF17853">
    <property type="entry name" value="GGDEF_2"/>
    <property type="match status" value="1"/>
</dbReference>
<dbReference type="EMBL" id="BMXV01000010">
    <property type="protein sequence ID" value="GGY85343.1"/>
    <property type="molecule type" value="Genomic_DNA"/>
</dbReference>
<reference evidence="5" key="1">
    <citation type="journal article" date="2019" name="Int. J. Syst. Evol. Microbiol.">
        <title>The Global Catalogue of Microorganisms (GCM) 10K type strain sequencing project: providing services to taxonomists for standard genome sequencing and annotation.</title>
        <authorList>
            <consortium name="The Broad Institute Genomics Platform"/>
            <consortium name="The Broad Institute Genome Sequencing Center for Infectious Disease"/>
            <person name="Wu L."/>
            <person name="Ma J."/>
        </authorList>
    </citation>
    <scope>NUCLEOTIDE SEQUENCE [LARGE SCALE GENOMIC DNA]</scope>
    <source>
        <strain evidence="5">KCTC 22280</strain>
    </source>
</reference>
<keyword evidence="5" id="KW-1185">Reference proteome</keyword>
<evidence type="ECO:0000259" key="3">
    <source>
        <dbReference type="Pfam" id="PF17853"/>
    </source>
</evidence>
<dbReference type="InterPro" id="IPR051448">
    <property type="entry name" value="CdaR-like_regulators"/>
</dbReference>
<dbReference type="InterPro" id="IPR042070">
    <property type="entry name" value="PucR_C-HTH_sf"/>
</dbReference>
<dbReference type="PANTHER" id="PTHR33744">
    <property type="entry name" value="CARBOHYDRATE DIACID REGULATOR"/>
    <property type="match status" value="1"/>
</dbReference>
<proteinExistence type="inferred from homology"/>
<dbReference type="InterPro" id="IPR025736">
    <property type="entry name" value="PucR_C-HTH_dom"/>
</dbReference>
<dbReference type="PANTHER" id="PTHR33744:SF1">
    <property type="entry name" value="DNA-BINDING TRANSCRIPTIONAL ACTIVATOR ADER"/>
    <property type="match status" value="1"/>
</dbReference>
<protein>
    <recommendedName>
        <fullName evidence="6">DNA-binding transcriptional regulator, PucR family</fullName>
    </recommendedName>
</protein>
<sequence length="423" mass="46463">MNAGASPRSENLSADVSPAVLELLRQGAERVLSSPVEWLNKIDNASMRTDSPVAVAEDPVLAAATRRANRGSLTHWALANVEKPGAPVPPYISEDMKSNARELVRHGVPELMFSAAQAAQNAAWNLWMKVAFELTGDPDQLRQLLELSSRSINAFVEANMEGVAAIMHDEREKLIRSSQVDRRELISRVLEGDLASVQRLNVQLKYAVDQPHLAAIIWCEDPNVELSRLESVAGAFARYAGTSEVLTIAANSATLWVWCHAKVPVDLPRMDQYLASLSGVFVTVGSHGSGLDGFRRSHLEAATTQRVFGRLRPKSRIISFDQIRLVSLMSEDPEATRQFVSHTLGDLVLAGAELQQALLTYLCHGCNAAQATRQLHTHRNTLLRRLARAEELLPRPLAENRIHVGAALELLTWSNGQKRPPAG</sequence>
<dbReference type="RefSeq" id="WP_189578291.1">
    <property type="nucleotide sequence ID" value="NZ_BMXV01000010.1"/>
</dbReference>
<feature type="domain" description="CdaR GGDEF-like" evidence="3">
    <location>
        <begin position="203"/>
        <end position="307"/>
    </location>
</feature>
<organism evidence="4 5">
    <name type="scientific">Marinobacter zhanjiangensis</name>
    <dbReference type="NCBI Taxonomy" id="578215"/>
    <lineage>
        <taxon>Bacteria</taxon>
        <taxon>Pseudomonadati</taxon>
        <taxon>Pseudomonadota</taxon>
        <taxon>Gammaproteobacteria</taxon>
        <taxon>Pseudomonadales</taxon>
        <taxon>Marinobacteraceae</taxon>
        <taxon>Marinobacter</taxon>
    </lineage>
</organism>
<dbReference type="Proteomes" id="UP000601597">
    <property type="component" value="Unassembled WGS sequence"/>
</dbReference>
<evidence type="ECO:0000313" key="4">
    <source>
        <dbReference type="EMBL" id="GGY85343.1"/>
    </source>
</evidence>
<evidence type="ECO:0000259" key="2">
    <source>
        <dbReference type="Pfam" id="PF13556"/>
    </source>
</evidence>
<evidence type="ECO:0000256" key="1">
    <source>
        <dbReference type="ARBA" id="ARBA00006754"/>
    </source>
</evidence>
<dbReference type="Gene3D" id="1.10.10.2840">
    <property type="entry name" value="PucR C-terminal helix-turn-helix domain"/>
    <property type="match status" value="1"/>
</dbReference>
<dbReference type="Pfam" id="PF13556">
    <property type="entry name" value="HTH_30"/>
    <property type="match status" value="1"/>
</dbReference>